<dbReference type="Pfam" id="PF01206">
    <property type="entry name" value="TusA"/>
    <property type="match status" value="1"/>
</dbReference>
<evidence type="ECO:0000259" key="4">
    <source>
        <dbReference type="PROSITE" id="PS01148"/>
    </source>
</evidence>
<dbReference type="AlphaFoldDB" id="A0A8J6QGY6"/>
<dbReference type="Gene3D" id="3.30.110.40">
    <property type="entry name" value="TusA-like domain"/>
    <property type="match status" value="1"/>
</dbReference>
<comment type="subcellular location">
    <subcellularLocation>
        <location evidence="3">Cytoplasm</location>
    </subcellularLocation>
</comment>
<dbReference type="GO" id="GO:0002143">
    <property type="term" value="P:tRNA wobble position uridine thiolation"/>
    <property type="evidence" value="ECO:0007669"/>
    <property type="project" value="InterPro"/>
</dbReference>
<evidence type="ECO:0000256" key="2">
    <source>
        <dbReference type="ARBA" id="ARBA00022490"/>
    </source>
</evidence>
<organism evidence="5 6">
    <name type="scientific">Neiella litorisoli</name>
    <dbReference type="NCBI Taxonomy" id="2771431"/>
    <lineage>
        <taxon>Bacteria</taxon>
        <taxon>Pseudomonadati</taxon>
        <taxon>Pseudomonadota</taxon>
        <taxon>Gammaproteobacteria</taxon>
        <taxon>Alteromonadales</taxon>
        <taxon>Echinimonadaceae</taxon>
        <taxon>Neiella</taxon>
    </lineage>
</organism>
<dbReference type="InterPro" id="IPR022931">
    <property type="entry name" value="Sulphur_carrier_TusA"/>
</dbReference>
<dbReference type="PANTHER" id="PTHR33279:SF2">
    <property type="entry name" value="SULFUR CARRIER PROTEIN TUSA"/>
    <property type="match status" value="1"/>
</dbReference>
<keyword evidence="2 3" id="KW-0963">Cytoplasm</keyword>
<feature type="active site" description="Cysteine persulfide intermediate" evidence="3">
    <location>
        <position position="21"/>
    </location>
</feature>
<gene>
    <name evidence="3 5" type="primary">tusA</name>
    <name evidence="5" type="ORF">IC617_01930</name>
</gene>
<feature type="domain" description="UPF0033" evidence="4">
    <location>
        <begin position="14"/>
        <end position="38"/>
    </location>
</feature>
<dbReference type="NCBIfam" id="NF001423">
    <property type="entry name" value="PRK00299.1"/>
    <property type="match status" value="1"/>
</dbReference>
<evidence type="ECO:0000313" key="6">
    <source>
        <dbReference type="Proteomes" id="UP000638014"/>
    </source>
</evidence>
<dbReference type="SUPFAM" id="SSF64307">
    <property type="entry name" value="SirA-like"/>
    <property type="match status" value="1"/>
</dbReference>
<dbReference type="PANTHER" id="PTHR33279">
    <property type="entry name" value="SULFUR CARRIER PROTEIN YEDF-RELATED"/>
    <property type="match status" value="1"/>
</dbReference>
<comment type="caution">
    <text evidence="5">The sequence shown here is derived from an EMBL/GenBank/DDBJ whole genome shotgun (WGS) entry which is preliminary data.</text>
</comment>
<dbReference type="InterPro" id="IPR001455">
    <property type="entry name" value="TusA-like"/>
</dbReference>
<dbReference type="PROSITE" id="PS01148">
    <property type="entry name" value="UPF0033"/>
    <property type="match status" value="1"/>
</dbReference>
<dbReference type="RefSeq" id="WP_191143283.1">
    <property type="nucleotide sequence ID" value="NZ_JACXAF010000001.1"/>
</dbReference>
<dbReference type="GO" id="GO:0097163">
    <property type="term" value="F:sulfur carrier activity"/>
    <property type="evidence" value="ECO:0007669"/>
    <property type="project" value="UniProtKB-UniRule"/>
</dbReference>
<comment type="similarity">
    <text evidence="1 3">Belongs to the sulfur carrier protein TusA family.</text>
</comment>
<comment type="function">
    <text evidence="3">Sulfur carrier protein which probably makes part of a sulfur-relay system.</text>
</comment>
<dbReference type="HAMAP" id="MF_00413">
    <property type="entry name" value="Thiourid_synth_A"/>
    <property type="match status" value="1"/>
</dbReference>
<dbReference type="Proteomes" id="UP000638014">
    <property type="component" value="Unassembled WGS sequence"/>
</dbReference>
<evidence type="ECO:0000256" key="1">
    <source>
        <dbReference type="ARBA" id="ARBA00008984"/>
    </source>
</evidence>
<dbReference type="GO" id="GO:0005737">
    <property type="term" value="C:cytoplasm"/>
    <property type="evidence" value="ECO:0007669"/>
    <property type="project" value="UniProtKB-SubCell"/>
</dbReference>
<protein>
    <recommendedName>
        <fullName evidence="3">Sulfur carrier protein TusA</fullName>
    </recommendedName>
</protein>
<sequence length="84" mass="9672">MSSALELPEINRQLDAIGLRCPEPVMMVRKTVREMTAGEVLLVTADDPSTTRDIPSFCEFMEHQLLYREVEQAPYRYWIQKGLG</sequence>
<name>A0A8J6QGY6_9GAMM</name>
<accession>A0A8J6QGY6</accession>
<dbReference type="EMBL" id="JACXAF010000001">
    <property type="protein sequence ID" value="MBD1388178.1"/>
    <property type="molecule type" value="Genomic_DNA"/>
</dbReference>
<keyword evidence="5" id="KW-0808">Transferase</keyword>
<keyword evidence="6" id="KW-1185">Reference proteome</keyword>
<dbReference type="InterPro" id="IPR036868">
    <property type="entry name" value="TusA-like_sf"/>
</dbReference>
<evidence type="ECO:0000256" key="3">
    <source>
        <dbReference type="HAMAP-Rule" id="MF_00413"/>
    </source>
</evidence>
<reference evidence="5" key="1">
    <citation type="submission" date="2020-09" db="EMBL/GenBank/DDBJ databases">
        <title>A novel bacterium of genus Neiella, isolated from South China Sea.</title>
        <authorList>
            <person name="Huang H."/>
            <person name="Mo K."/>
            <person name="Hu Y."/>
        </authorList>
    </citation>
    <scope>NUCLEOTIDE SEQUENCE</scope>
    <source>
        <strain evidence="5">HB171785</strain>
    </source>
</reference>
<evidence type="ECO:0000313" key="5">
    <source>
        <dbReference type="EMBL" id="MBD1388178.1"/>
    </source>
</evidence>
<proteinExistence type="inferred from homology"/>
<dbReference type="GO" id="GO:0016740">
    <property type="term" value="F:transferase activity"/>
    <property type="evidence" value="ECO:0007669"/>
    <property type="project" value="UniProtKB-KW"/>
</dbReference>
<dbReference type="CDD" id="cd03423">
    <property type="entry name" value="SirA"/>
    <property type="match status" value="1"/>
</dbReference>